<evidence type="ECO:0000313" key="2">
    <source>
        <dbReference type="EMBL" id="XAM42185.1"/>
    </source>
</evidence>
<feature type="region of interest" description="Disordered" evidence="1">
    <location>
        <begin position="1"/>
        <end position="20"/>
    </location>
</feature>
<name>A0ABZ3FEH8_9FIRM</name>
<evidence type="ECO:0000313" key="3">
    <source>
        <dbReference type="Proteomes" id="UP001477947"/>
    </source>
</evidence>
<dbReference type="EMBL" id="CP154622">
    <property type="protein sequence ID" value="XAM42185.1"/>
    <property type="molecule type" value="Genomic_DNA"/>
</dbReference>
<protein>
    <submittedName>
        <fullName evidence="2">Uncharacterized protein</fullName>
    </submittedName>
</protein>
<dbReference type="Proteomes" id="UP001477947">
    <property type="component" value="Chromosome"/>
</dbReference>
<dbReference type="RefSeq" id="WP_343337514.1">
    <property type="nucleotide sequence ID" value="NZ_CP154622.1"/>
</dbReference>
<sequence length="199" mass="23926">MLESSDENPNLSGQSTRKRRRIKDIHEEIREEFSNKELYDKIYEIICYELCGEVRLITSELSEIMNRLCSGTQEDIKNSVKYELYKYTEDTSKRQRDYVNAITEAYKTISINKRPEAVNINHYFSKFEIEKMKNYFKNVNNLIATLDEIHEDIKETLYFEWEKECPYDDYRADNGRDEYGNVINPGYLDPDDPYHYFHE</sequence>
<proteinExistence type="predicted"/>
<organism evidence="2 3">
    <name type="scientific">Terrisporobacter petrolearius</name>
    <dbReference type="NCBI Taxonomy" id="1460447"/>
    <lineage>
        <taxon>Bacteria</taxon>
        <taxon>Bacillati</taxon>
        <taxon>Bacillota</taxon>
        <taxon>Clostridia</taxon>
        <taxon>Peptostreptococcales</taxon>
        <taxon>Peptostreptococcaceae</taxon>
        <taxon>Terrisporobacter</taxon>
    </lineage>
</organism>
<gene>
    <name evidence="2" type="ORF">TPELB_24980</name>
</gene>
<reference evidence="2 3" key="1">
    <citation type="submission" date="2024-04" db="EMBL/GenBank/DDBJ databases">
        <title>Isolation and characterization of novel acetogenic strains of the genera Terrisporobacter and Acetoanaerobium.</title>
        <authorList>
            <person name="Boeer T."/>
            <person name="Schueler M.A."/>
            <person name="Lueschen A."/>
            <person name="Eysell L."/>
            <person name="Droege J."/>
            <person name="Heinemann M."/>
            <person name="Engelhardt L."/>
            <person name="Basen M."/>
            <person name="Daniel R."/>
        </authorList>
    </citation>
    <scope>NUCLEOTIDE SEQUENCE [LARGE SCALE GENOMIC DNA]</scope>
    <source>
        <strain evidence="2 3">ELB</strain>
    </source>
</reference>
<accession>A0ABZ3FEH8</accession>
<evidence type="ECO:0000256" key="1">
    <source>
        <dbReference type="SAM" id="MobiDB-lite"/>
    </source>
</evidence>
<keyword evidence="3" id="KW-1185">Reference proteome</keyword>